<feature type="region of interest" description="Disordered" evidence="2">
    <location>
        <begin position="900"/>
        <end position="921"/>
    </location>
</feature>
<dbReference type="InterPro" id="IPR021133">
    <property type="entry name" value="HEAT_type_2"/>
</dbReference>
<feature type="region of interest" description="Disordered" evidence="2">
    <location>
        <begin position="2464"/>
        <end position="2579"/>
    </location>
</feature>
<proteinExistence type="predicted"/>
<organism evidence="6 7">
    <name type="scientific">Sphaceloma murrayae</name>
    <dbReference type="NCBI Taxonomy" id="2082308"/>
    <lineage>
        <taxon>Eukaryota</taxon>
        <taxon>Fungi</taxon>
        <taxon>Dikarya</taxon>
        <taxon>Ascomycota</taxon>
        <taxon>Pezizomycotina</taxon>
        <taxon>Dothideomycetes</taxon>
        <taxon>Dothideomycetidae</taxon>
        <taxon>Myriangiales</taxon>
        <taxon>Elsinoaceae</taxon>
        <taxon>Sphaceloma</taxon>
    </lineage>
</organism>
<dbReference type="InterPro" id="IPR029473">
    <property type="entry name" value="MOR2-PAG1_mid"/>
</dbReference>
<evidence type="ECO:0000256" key="2">
    <source>
        <dbReference type="SAM" id="MobiDB-lite"/>
    </source>
</evidence>
<dbReference type="EMBL" id="NKHZ01000039">
    <property type="protein sequence ID" value="PNS18836.1"/>
    <property type="molecule type" value="Genomic_DNA"/>
</dbReference>
<dbReference type="PANTHER" id="PTHR12295:SF30">
    <property type="entry name" value="PROTEIN FURRY"/>
    <property type="match status" value="1"/>
</dbReference>
<comment type="caution">
    <text evidence="6">The sequence shown here is derived from an EMBL/GenBank/DDBJ whole genome shotgun (WGS) entry which is preliminary data.</text>
</comment>
<feature type="compositionally biased region" description="Low complexity" evidence="2">
    <location>
        <begin position="2464"/>
        <end position="2480"/>
    </location>
</feature>
<feature type="repeat" description="HEAT" evidence="1">
    <location>
        <begin position="2039"/>
        <end position="2077"/>
    </location>
</feature>
<protein>
    <submittedName>
        <fullName evidence="6">Cell morphoproteinsis protein PAG1</fullName>
    </submittedName>
</protein>
<feature type="compositionally biased region" description="Polar residues" evidence="2">
    <location>
        <begin position="903"/>
        <end position="921"/>
    </location>
</feature>
<dbReference type="Pfam" id="PF14228">
    <property type="entry name" value="MOR2-PAG1_mid"/>
    <property type="match status" value="2"/>
</dbReference>
<dbReference type="PROSITE" id="PS50077">
    <property type="entry name" value="HEAT_REPEAT"/>
    <property type="match status" value="1"/>
</dbReference>
<feature type="compositionally biased region" description="Polar residues" evidence="2">
    <location>
        <begin position="71"/>
        <end position="91"/>
    </location>
</feature>
<feature type="region of interest" description="Disordered" evidence="2">
    <location>
        <begin position="117"/>
        <end position="171"/>
    </location>
</feature>
<feature type="domain" description="Cell morphogenesis protein N-terminal" evidence="3">
    <location>
        <begin position="314"/>
        <end position="891"/>
    </location>
</feature>
<feature type="domain" description="Cell morphogenesis protein C-terminal" evidence="4">
    <location>
        <begin position="1935"/>
        <end position="2185"/>
    </location>
</feature>
<accession>A0A2K1QUU2</accession>
<dbReference type="Pfam" id="PF14222">
    <property type="entry name" value="MOR2-PAG1_N"/>
    <property type="match status" value="1"/>
</dbReference>
<dbReference type="OrthoDB" id="6287725at2759"/>
<dbReference type="InterPro" id="IPR025614">
    <property type="entry name" value="Cell_morpho_N"/>
</dbReference>
<dbReference type="Pfam" id="PF14225">
    <property type="entry name" value="MOR2-PAG1_C"/>
    <property type="match status" value="1"/>
</dbReference>
<evidence type="ECO:0000259" key="5">
    <source>
        <dbReference type="Pfam" id="PF14228"/>
    </source>
</evidence>
<evidence type="ECO:0000313" key="6">
    <source>
        <dbReference type="EMBL" id="PNS18836.1"/>
    </source>
</evidence>
<dbReference type="InParanoid" id="A0A2K1QUU2"/>
<dbReference type="Proteomes" id="UP000243797">
    <property type="component" value="Unassembled WGS sequence"/>
</dbReference>
<feature type="region of interest" description="Disordered" evidence="2">
    <location>
        <begin position="2390"/>
        <end position="2445"/>
    </location>
</feature>
<dbReference type="FunCoup" id="A0A2K1QUU2">
    <property type="interactions" value="616"/>
</dbReference>
<dbReference type="InterPro" id="IPR039867">
    <property type="entry name" value="Furry/Tao3/Mor2"/>
</dbReference>
<dbReference type="GO" id="GO:0005938">
    <property type="term" value="C:cell cortex"/>
    <property type="evidence" value="ECO:0007669"/>
    <property type="project" value="TreeGrafter"/>
</dbReference>
<dbReference type="PANTHER" id="PTHR12295">
    <property type="entry name" value="FURRY-RELATED"/>
    <property type="match status" value="1"/>
</dbReference>
<name>A0A2K1QUU2_9PEZI</name>
<dbReference type="GO" id="GO:0000902">
    <property type="term" value="P:cell morphogenesis"/>
    <property type="evidence" value="ECO:0007669"/>
    <property type="project" value="InterPro"/>
</dbReference>
<evidence type="ECO:0000256" key="1">
    <source>
        <dbReference type="PROSITE-ProRule" id="PRU00103"/>
    </source>
</evidence>
<gene>
    <name evidence="6" type="ORF">CAC42_5375</name>
</gene>
<sequence length="2579" mass="287692">MEGHSPETFTGPHSETVFTRGRAYSATSRSSERSQQSHSRSHQSKDAPDRKPSISYGHHRQTSIVHGVQHSRGQGSLAQNGSSPISPQTIYASAKGPSPQLHSSAQIPYLRKSPSASALSSYTSSSNGHADIQGTAKRHGERHPERSRLHKLARDEKHRSSSRHKHRQPELTTVGEYALHHLLTNFIKEADERIERCMGETSEVNINIESICGPGADASFDQLIKALGHIGRDRPRSLIDSVMLWRRGKGVITQSLHREMETVRASSHSAQYNGTIRRMHTQPQNHANASSAHLPIDPNAPKMMELTHEIRRAERRSAISVYILCRALMEIIAQCRPGTLPDETSDRLEDVIWSQVRSTDAHSLGQSTIKQAQWNIFGQLLGVMSGPRFQHIRDRYVNELGALQSRLVVKGHMEAELERKAVLLVNNMSWLKVRITPDLAWEQSCDLIKLLATYFRDVHGRDIKHAYCQLIEDLLLPIAAKATAQFNSMKWRSVLEILRVRINQLLIKPKHWVQAFPLQVVTLCASPAEIFTQHWQTTALNLQGKLRDRSTRSHALKALCRLVWRYLYRIHDPVPTRKIEEIIKMVLQPGKRAILSTEPSIADPLIQLIRIIGFRCQDLVFRSILFPLMNADIIMAGKGESKIDVLEPERMVIGIRAFLAIMTDLEKGEQPKFPLSFECDALMDPYHRSPHSHRRSASQSSMTIAATIDRQSKPIITSSFAESTKNYHFNFCQILGFICQVCDNAFGGQVVLDEKLAQTTPKTPMSDAFAFGRRDEIYSPVDVRQSFYDLLHVAVQALPRCLLPERSLQPTINLLCTGTAHMNGHIASSSAQSLKSISKNAGLSQRVAHAFSNFIFNFDDRYSTIADGGLLGPSHIESTLRLYVELLELWIEQLQQGAKKSSPDLSRNDSVSSTSAATTPLDTSGSLAHVDIVESHGLFFLCSPSRHVRAFAIRVLRLVSKFDQALGQRTNNRIITILEGSTQQVIDVNDEKLTTAERSRLQKGLRKSNVGNTLVELCSSDIPHDSTLWVKVFPGLIRLAMLTNGAATALTRQIVCKRLLHTLPSIHRYAEPGYEAANLPTTRYTSRHTLTPEQTSVEQWKLHLIFACSTLNPGSSSSSSFSASSAGLHSRKGSKPSATGEEISSARELFARVVGYLGASNERVRVAAAVGLGTIGPELFKPLLEALAPAVASCNEDARQRLNHQHQRTLSSPRRSKRTDHMRTEITHLYRLTARCLSEDIILNDEGVLTNIVNFTKELRFFLNDEGVQHQLAHHKLRTHFCGLVEVLYENLGRTKDPLRWMSFQSRRAAFSMMEEWCGYSPNQNRIAEREESMRRSVLDSASDVSLRGGMTAALEIEKKDLRTAALSAMSALCAGPVTMNLEGQIHQFDIRRMLQWIDTIFNDTPSDKAHATGRRALKNLIAHNQDNAFLLNKSIEMCYLAHSQKTLTSYFDVVTQVLTQDTGTDVPFWKVLSAGLYTLGNDRSDIRMKSTHLLRSLEEKMKKSSKLQDLDISVSDRTTAVYKLAQFQISQRLSREHAHLAFHVFSEFSTYFKELQPDHQRNMVSAMLPWLQTVELLVDPNGRPTANSHMLLVNLVEITVRSSTVLHNEIQALWQALATGPHGGNVQVVLDFIIAVCLDRREQNFVDYAKQVVVFLSGTPAGSKVIEFLLMQLTPKAMVNEKPEAVPVPADTHGLPYIADLNQILPMGAKQSGLSLGQLSLMLLVDLIVSPVQLPREKVPILLQTVVTQWDHYTTLVQDQAHEMLVHLIHELVISKIDPDSTDTDKGSIEELIELIRTQDTRVTWPYEDGGNSNNNQVSGVPEPMTYVIQEIVRVFSITFKLQSPDFDIQAEWARTTLDWATSCPVRHIACRSFQIYRCILQNPDQQMLADMLARLSNTIADDDNDYLTFSREILMTLRTIIRRLEPVEILDYPQLFWITAACLDTIYEAEFEEALTMLEQLLDRLDLSDPALIKLFSDKKPESWDGEFEGLHALVYKGLRSGLCFDRSLNILDRMIKLPSSELVGNDNRLLFTTLANLPRFLTFFEDREEDKVRTQAADTLATVADAQGHGALSSALYKFASGNISSESDFLSSTVSAIRLAFFPSQEYDSLVFLIGLLNNQLSWFKVKIMKLLCIILPDVDMRKPEFASQGPDLISPLLRLLQTSFVQQALDVLDNVMSMTGTPLDQKHIRMSMAGSHSSRATRKEYDSTKSLYGIPEESGWSIPMPAIHSARTRQNVQAVVRTCTKPGVVETGTPKIEFKDDRHYDNYFPNDSALVLSPVARPSDGTMSEMVMKLDSLDDFFDDHDDSETVHNSMPRASFLSDERESLYDKHTLPILHKSLDRNASVTSFHASFADTRYTSPREPPIMTPTAFASGTMANFAVPSNGPADTTGRPGLHTRSITSPVAGFKHTPTRLDSFSFSEDDADPNADPGTFDDHIADMSDDDLSLARTRTLDDPYATSTAVSTAASSTAPTPDRTGQPSLGKLPTRHGNGSAPSLMRTATAGPGNSGPTGLGLTVRPGLRRMVSANPELEAREEGPAQEASQQGVGMGQGHQHGAFSPVSTFSPFPLGEGR</sequence>
<feature type="compositionally biased region" description="Low complexity" evidence="2">
    <location>
        <begin position="117"/>
        <end position="126"/>
    </location>
</feature>
<dbReference type="SUPFAM" id="SSF48371">
    <property type="entry name" value="ARM repeat"/>
    <property type="match status" value="1"/>
</dbReference>
<evidence type="ECO:0000313" key="7">
    <source>
        <dbReference type="Proteomes" id="UP000243797"/>
    </source>
</evidence>
<feature type="compositionally biased region" description="Basic and acidic residues" evidence="2">
    <location>
        <begin position="43"/>
        <end position="52"/>
    </location>
</feature>
<keyword evidence="7" id="KW-1185">Reference proteome</keyword>
<feature type="region of interest" description="Disordered" evidence="2">
    <location>
        <begin position="1119"/>
        <end position="1141"/>
    </location>
</feature>
<dbReference type="InterPro" id="IPR016024">
    <property type="entry name" value="ARM-type_fold"/>
</dbReference>
<dbReference type="InterPro" id="IPR025481">
    <property type="entry name" value="Cell_Morphogen_C"/>
</dbReference>
<evidence type="ECO:0000259" key="3">
    <source>
        <dbReference type="Pfam" id="PF14222"/>
    </source>
</evidence>
<reference evidence="6 7" key="1">
    <citation type="submission" date="2017-06" db="EMBL/GenBank/DDBJ databases">
        <title>Draft genome sequence of a variant of Elsinoe murrayae.</title>
        <authorList>
            <person name="Cheng Q."/>
        </authorList>
    </citation>
    <scope>NUCLEOTIDE SEQUENCE [LARGE SCALE GENOMIC DNA]</scope>
    <source>
        <strain evidence="6 7">CQ-2017a</strain>
    </source>
</reference>
<feature type="compositionally biased region" description="Polar residues" evidence="2">
    <location>
        <begin position="7"/>
        <end position="17"/>
    </location>
</feature>
<feature type="compositionally biased region" description="Basic and acidic residues" evidence="2">
    <location>
        <begin position="142"/>
        <end position="159"/>
    </location>
</feature>
<dbReference type="STRING" id="2082308.A0A2K1QUU2"/>
<feature type="domain" description="Cell morphogenesis central region" evidence="5">
    <location>
        <begin position="1710"/>
        <end position="1881"/>
    </location>
</feature>
<evidence type="ECO:0000259" key="4">
    <source>
        <dbReference type="Pfam" id="PF14225"/>
    </source>
</evidence>
<feature type="region of interest" description="Disordered" evidence="2">
    <location>
        <begin position="1"/>
        <end position="103"/>
    </location>
</feature>
<feature type="domain" description="Cell morphogenesis central region" evidence="5">
    <location>
        <begin position="1415"/>
        <end position="1645"/>
    </location>
</feature>
<dbReference type="GO" id="GO:0030427">
    <property type="term" value="C:site of polarized growth"/>
    <property type="evidence" value="ECO:0007669"/>
    <property type="project" value="TreeGrafter"/>
</dbReference>